<protein>
    <submittedName>
        <fullName evidence="2">RAD9</fullName>
    </submittedName>
</protein>
<keyword evidence="3" id="KW-1185">Reference proteome</keyword>
<dbReference type="PANTHER" id="PTHR35541">
    <property type="entry name" value="RAD9, HUS1, RAD1-INTERACTING NUCLEAR ORPHAN PROTEIN 1"/>
    <property type="match status" value="1"/>
</dbReference>
<dbReference type="PANTHER" id="PTHR35541:SF1">
    <property type="entry name" value="RAD9, HUS1, RAD1-INTERACTING NUCLEAR ORPHAN PROTEIN 1"/>
    <property type="match status" value="1"/>
</dbReference>
<feature type="compositionally biased region" description="Basic residues" evidence="1">
    <location>
        <begin position="80"/>
        <end position="97"/>
    </location>
</feature>
<dbReference type="Pfam" id="PF15319">
    <property type="entry name" value="RHINO"/>
    <property type="match status" value="1"/>
</dbReference>
<gene>
    <name evidence="2" type="ORF">HHUSO_G15894</name>
</gene>
<evidence type="ECO:0000313" key="3">
    <source>
        <dbReference type="Proteomes" id="UP001369086"/>
    </source>
</evidence>
<evidence type="ECO:0000313" key="2">
    <source>
        <dbReference type="EMBL" id="KAK6482802.1"/>
    </source>
</evidence>
<name>A0ABR0ZDB4_HUSHU</name>
<accession>A0ABR0ZDB4</accession>
<dbReference type="EMBL" id="JAHFZB010000013">
    <property type="protein sequence ID" value="KAK6482802.1"/>
    <property type="molecule type" value="Genomic_DNA"/>
</dbReference>
<reference evidence="2 3" key="1">
    <citation type="submission" date="2021-05" db="EMBL/GenBank/DDBJ databases">
        <authorList>
            <person name="Zahm M."/>
            <person name="Klopp C."/>
            <person name="Cabau C."/>
            <person name="Kuhl H."/>
            <person name="Suciu R."/>
            <person name="Ciorpac M."/>
            <person name="Holostenco D."/>
            <person name="Gessner J."/>
            <person name="Wuertz S."/>
            <person name="Hohne C."/>
            <person name="Stock M."/>
            <person name="Gislard M."/>
            <person name="Lluch J."/>
            <person name="Milhes M."/>
            <person name="Lampietro C."/>
            <person name="Lopez Roques C."/>
            <person name="Donnadieu C."/>
            <person name="Du K."/>
            <person name="Schartl M."/>
            <person name="Guiguen Y."/>
        </authorList>
    </citation>
    <scope>NUCLEOTIDE SEQUENCE [LARGE SCALE GENOMIC DNA]</scope>
    <source>
        <strain evidence="2">Hh-F2</strain>
        <tissue evidence="2">Blood</tissue>
    </source>
</reference>
<comment type="caution">
    <text evidence="2">The sequence shown here is derived from an EMBL/GenBank/DDBJ whole genome shotgun (WGS) entry which is preliminary data.</text>
</comment>
<organism evidence="2 3">
    <name type="scientific">Huso huso</name>
    <name type="common">Beluga</name>
    <name type="synonym">Acipenser huso</name>
    <dbReference type="NCBI Taxonomy" id="61971"/>
    <lineage>
        <taxon>Eukaryota</taxon>
        <taxon>Metazoa</taxon>
        <taxon>Chordata</taxon>
        <taxon>Craniata</taxon>
        <taxon>Vertebrata</taxon>
        <taxon>Euteleostomi</taxon>
        <taxon>Actinopterygii</taxon>
        <taxon>Chondrostei</taxon>
        <taxon>Acipenseriformes</taxon>
        <taxon>Acipenseridae</taxon>
        <taxon>Huso</taxon>
    </lineage>
</organism>
<feature type="region of interest" description="Disordered" evidence="1">
    <location>
        <begin position="163"/>
        <end position="202"/>
    </location>
</feature>
<feature type="region of interest" description="Disordered" evidence="1">
    <location>
        <begin position="75"/>
        <end position="100"/>
    </location>
</feature>
<evidence type="ECO:0000256" key="1">
    <source>
        <dbReference type="SAM" id="MobiDB-lite"/>
    </source>
</evidence>
<dbReference type="InterPro" id="IPR029293">
    <property type="entry name" value="RHNO1"/>
</dbReference>
<sequence>MPRKKKNSCNARKVPLLFLECPLDGAKHQYEAPLQSARNPKHVPSVPMDQNTSGLQWRIGLLLIENWTVPDRELDSQYGSRRKKRHQSSNSSHHRSLLNRSSMITAKKTSVCKFPVLAFKDTLTPPQTGRQLGIAAPLRKNTDQNGGLLKDMRGLGDLQIETPQIDHPAGHSVSDKTPSWTDGNNRHPVGGKTPRTSSRFPDFDSVFTPPQLRTPDADNHPHQDGVRGSEAWRDVACVLAPSPSDTPPPCDTLVQDTPEQQYGVKVTWRRRMEVMKFLKDRGKLSNREILVNNLQG</sequence>
<proteinExistence type="predicted"/>
<dbReference type="Proteomes" id="UP001369086">
    <property type="component" value="Unassembled WGS sequence"/>
</dbReference>